<feature type="region of interest" description="Disordered" evidence="9">
    <location>
        <begin position="1"/>
        <end position="155"/>
    </location>
</feature>
<organism evidence="10 11">
    <name type="scientific">Xylaria arbuscula</name>
    <dbReference type="NCBI Taxonomy" id="114810"/>
    <lineage>
        <taxon>Eukaryota</taxon>
        <taxon>Fungi</taxon>
        <taxon>Dikarya</taxon>
        <taxon>Ascomycota</taxon>
        <taxon>Pezizomycotina</taxon>
        <taxon>Sordariomycetes</taxon>
        <taxon>Xylariomycetidae</taxon>
        <taxon>Xylariales</taxon>
        <taxon>Xylariaceae</taxon>
        <taxon>Xylaria</taxon>
    </lineage>
</organism>
<evidence type="ECO:0000313" key="11">
    <source>
        <dbReference type="Proteomes" id="UP001148614"/>
    </source>
</evidence>
<keyword evidence="5" id="KW-0678">Repressor</keyword>
<dbReference type="VEuPathDB" id="FungiDB:F4678DRAFT_93898"/>
<dbReference type="GO" id="GO:0005737">
    <property type="term" value="C:cytoplasm"/>
    <property type="evidence" value="ECO:0007669"/>
    <property type="project" value="UniProtKB-SubCell"/>
</dbReference>
<feature type="compositionally biased region" description="Polar residues" evidence="9">
    <location>
        <begin position="243"/>
        <end position="271"/>
    </location>
</feature>
<gene>
    <name evidence="10" type="ORF">NPX13_g8042</name>
</gene>
<dbReference type="Proteomes" id="UP001148614">
    <property type="component" value="Unassembled WGS sequence"/>
</dbReference>
<keyword evidence="8" id="KW-0539">Nucleus</keyword>
<evidence type="ECO:0000256" key="9">
    <source>
        <dbReference type="SAM" id="MobiDB-lite"/>
    </source>
</evidence>
<feature type="region of interest" description="Disordered" evidence="9">
    <location>
        <begin position="219"/>
        <end position="328"/>
    </location>
</feature>
<evidence type="ECO:0000256" key="7">
    <source>
        <dbReference type="ARBA" id="ARBA00023163"/>
    </source>
</evidence>
<dbReference type="GO" id="GO:0005634">
    <property type="term" value="C:nucleus"/>
    <property type="evidence" value="ECO:0007669"/>
    <property type="project" value="UniProtKB-SubCell"/>
</dbReference>
<evidence type="ECO:0000313" key="10">
    <source>
        <dbReference type="EMBL" id="KAJ3563888.1"/>
    </source>
</evidence>
<evidence type="ECO:0000256" key="2">
    <source>
        <dbReference type="ARBA" id="ARBA00004496"/>
    </source>
</evidence>
<feature type="compositionally biased region" description="Polar residues" evidence="9">
    <location>
        <begin position="77"/>
        <end position="122"/>
    </location>
</feature>
<comment type="similarity">
    <text evidence="3">Belongs to the WHI5/NRM1 family.</text>
</comment>
<evidence type="ECO:0000256" key="5">
    <source>
        <dbReference type="ARBA" id="ARBA00022491"/>
    </source>
</evidence>
<feature type="compositionally biased region" description="Polar residues" evidence="9">
    <location>
        <begin position="136"/>
        <end position="149"/>
    </location>
</feature>
<keyword evidence="4" id="KW-0963">Cytoplasm</keyword>
<evidence type="ECO:0000256" key="4">
    <source>
        <dbReference type="ARBA" id="ARBA00022490"/>
    </source>
</evidence>
<reference evidence="10" key="1">
    <citation type="submission" date="2022-07" db="EMBL/GenBank/DDBJ databases">
        <title>Genome Sequence of Xylaria arbuscula.</title>
        <authorList>
            <person name="Buettner E."/>
        </authorList>
    </citation>
    <scope>NUCLEOTIDE SEQUENCE</scope>
    <source>
        <strain evidence="10">VT107</strain>
    </source>
</reference>
<keyword evidence="11" id="KW-1185">Reference proteome</keyword>
<evidence type="ECO:0000256" key="3">
    <source>
        <dbReference type="ARBA" id="ARBA00006922"/>
    </source>
</evidence>
<accession>A0A9W8TK72</accession>
<dbReference type="InterPro" id="IPR013734">
    <property type="entry name" value="TF_Nrm1/Whi5"/>
</dbReference>
<keyword evidence="6" id="KW-0805">Transcription regulation</keyword>
<dbReference type="EMBL" id="JANPWZ010001695">
    <property type="protein sequence ID" value="KAJ3563888.1"/>
    <property type="molecule type" value="Genomic_DNA"/>
</dbReference>
<evidence type="ECO:0000256" key="8">
    <source>
        <dbReference type="ARBA" id="ARBA00023242"/>
    </source>
</evidence>
<keyword evidence="7" id="KW-0804">Transcription</keyword>
<protein>
    <submittedName>
        <fullName evidence="10">Uncharacterized protein</fullName>
    </submittedName>
</protein>
<sequence length="328" mass="35565">MNTTSPSKRRALAPIDANTRSPLGGPRLLSTKLDLPKSKMALGPTVIEPSTTKRPIEQDRDRDAPASAKKRRLSGPRTETLSPPNEKPLQTETNDAPRPRSTSPEDSSLFDNSTIENSQVTVISEPDIEATVTPARPTTTENRPRQGSMTREEARQKAEILRLRLGLASYKVKTNQTDVPLERLQVRPVPGRVTKAKKAPVSALSSSLQATSQQCLAALSRRNEEQQRLSSPARIERAASWTVAPSTQSHNRNGSGSSILSAKTSGSPTRTQESEQRLPPEVLNTPQQRLPGRDAKLTNSEQGDAAEGLLSLSQSSPASILDIRGTPK</sequence>
<dbReference type="AlphaFoldDB" id="A0A9W8TK72"/>
<feature type="compositionally biased region" description="Basic and acidic residues" evidence="9">
    <location>
        <begin position="54"/>
        <end position="64"/>
    </location>
</feature>
<evidence type="ECO:0000256" key="6">
    <source>
        <dbReference type="ARBA" id="ARBA00023015"/>
    </source>
</evidence>
<comment type="caution">
    <text evidence="10">The sequence shown here is derived from an EMBL/GenBank/DDBJ whole genome shotgun (WGS) entry which is preliminary data.</text>
</comment>
<evidence type="ECO:0000256" key="1">
    <source>
        <dbReference type="ARBA" id="ARBA00004123"/>
    </source>
</evidence>
<comment type="subcellular location">
    <subcellularLocation>
        <location evidence="2">Cytoplasm</location>
    </subcellularLocation>
    <subcellularLocation>
        <location evidence="1">Nucleus</location>
    </subcellularLocation>
</comment>
<dbReference type="Pfam" id="PF08528">
    <property type="entry name" value="Whi5"/>
    <property type="match status" value="1"/>
</dbReference>
<name>A0A9W8TK72_9PEZI</name>
<proteinExistence type="inferred from homology"/>